<reference evidence="1 2" key="1">
    <citation type="submission" date="2016-10" db="EMBL/GenBank/DDBJ databases">
        <authorList>
            <person name="Varghese N."/>
            <person name="Submissions S."/>
        </authorList>
    </citation>
    <scope>NUCLEOTIDE SEQUENCE [LARGE SCALE GENOMIC DNA]</scope>
    <source>
        <strain evidence="1 2">DSM 2373</strain>
    </source>
</reference>
<keyword evidence="2" id="KW-1185">Reference proteome</keyword>
<organism evidence="1 2">
    <name type="scientific">Methanoculleus thermophilus</name>
    <dbReference type="NCBI Taxonomy" id="2200"/>
    <lineage>
        <taxon>Archaea</taxon>
        <taxon>Methanobacteriati</taxon>
        <taxon>Methanobacteriota</taxon>
        <taxon>Stenosarchaea group</taxon>
        <taxon>Methanomicrobia</taxon>
        <taxon>Methanomicrobiales</taxon>
        <taxon>Methanomicrobiaceae</taxon>
        <taxon>Methanoculleus</taxon>
    </lineage>
</organism>
<dbReference type="Proteomes" id="UP000326500">
    <property type="component" value="Unassembled WGS sequence"/>
</dbReference>
<gene>
    <name evidence="1" type="ORF">SAMN04488571_106128</name>
</gene>
<accession>A0A1G9ALD0</accession>
<dbReference type="RefSeq" id="WP_083524871.1">
    <property type="nucleotide sequence ID" value="NZ_BCNX01000014.1"/>
</dbReference>
<dbReference type="AlphaFoldDB" id="A0A1G9ALD0"/>
<evidence type="ECO:0000313" key="1">
    <source>
        <dbReference type="EMBL" id="SDK28117.1"/>
    </source>
</evidence>
<dbReference type="EMBL" id="FNFT01000006">
    <property type="protein sequence ID" value="SDK28117.1"/>
    <property type="molecule type" value="Genomic_DNA"/>
</dbReference>
<evidence type="ECO:0000313" key="2">
    <source>
        <dbReference type="Proteomes" id="UP000326500"/>
    </source>
</evidence>
<protein>
    <submittedName>
        <fullName evidence="1">Uncharacterized protein</fullName>
    </submittedName>
</protein>
<dbReference type="OrthoDB" id="104452at2157"/>
<name>A0A1G9ALD0_9EURY</name>
<dbReference type="STRING" id="2200.GCA_001571405_02193"/>
<sequence length="64" mass="7046">MSGDKETYAPETCCHCDGLGCTYCNNTGVVMVLQPSQKCRHCGGDCCIYCGYTGWEHPLKEYKG</sequence>
<proteinExistence type="predicted"/>